<organism evidence="1 2">
    <name type="scientific">Emergomyces pasteurianus Ep9510</name>
    <dbReference type="NCBI Taxonomy" id="1447872"/>
    <lineage>
        <taxon>Eukaryota</taxon>
        <taxon>Fungi</taxon>
        <taxon>Dikarya</taxon>
        <taxon>Ascomycota</taxon>
        <taxon>Pezizomycotina</taxon>
        <taxon>Eurotiomycetes</taxon>
        <taxon>Eurotiomycetidae</taxon>
        <taxon>Onygenales</taxon>
        <taxon>Ajellomycetaceae</taxon>
        <taxon>Emergomyces</taxon>
    </lineage>
</organism>
<reference evidence="1 2" key="1">
    <citation type="submission" date="2015-07" db="EMBL/GenBank/DDBJ databases">
        <title>Emmonsia species relationships and genome sequence.</title>
        <authorList>
            <consortium name="The Broad Institute Genomics Platform"/>
            <person name="Cuomo C.A."/>
            <person name="Munoz J.F."/>
            <person name="Imamovic A."/>
            <person name="Priest M.E."/>
            <person name="Young S."/>
            <person name="Clay O.K."/>
            <person name="McEwen J.G."/>
        </authorList>
    </citation>
    <scope>NUCLEOTIDE SEQUENCE [LARGE SCALE GENOMIC DNA]</scope>
    <source>
        <strain evidence="1 2">UAMH 9510</strain>
    </source>
</reference>
<dbReference type="AlphaFoldDB" id="A0A1J9PM25"/>
<dbReference type="OrthoDB" id="4204376at2759"/>
<name>A0A1J9PM25_9EURO</name>
<proteinExistence type="predicted"/>
<accession>A0A1J9PM25</accession>
<dbReference type="Gene3D" id="1.10.510.10">
    <property type="entry name" value="Transferase(Phosphotransferase) domain 1"/>
    <property type="match status" value="1"/>
</dbReference>
<evidence type="ECO:0000313" key="1">
    <source>
        <dbReference type="EMBL" id="OJD16930.1"/>
    </source>
</evidence>
<protein>
    <recommendedName>
        <fullName evidence="3">Protein kinase domain-containing protein</fullName>
    </recommendedName>
</protein>
<comment type="caution">
    <text evidence="1">The sequence shown here is derived from an EMBL/GenBank/DDBJ whole genome shotgun (WGS) entry which is preliminary data.</text>
</comment>
<evidence type="ECO:0008006" key="3">
    <source>
        <dbReference type="Google" id="ProtNLM"/>
    </source>
</evidence>
<dbReference type="Proteomes" id="UP000182235">
    <property type="component" value="Unassembled WGS sequence"/>
</dbReference>
<dbReference type="SUPFAM" id="SSF56112">
    <property type="entry name" value="Protein kinase-like (PK-like)"/>
    <property type="match status" value="1"/>
</dbReference>
<gene>
    <name evidence="1" type="ORF">AJ78_02967</name>
</gene>
<dbReference type="STRING" id="1447872.A0A1J9PM25"/>
<dbReference type="EMBL" id="LGRN01000087">
    <property type="protein sequence ID" value="OJD16930.1"/>
    <property type="molecule type" value="Genomic_DNA"/>
</dbReference>
<dbReference type="InterPro" id="IPR011009">
    <property type="entry name" value="Kinase-like_dom_sf"/>
</dbReference>
<keyword evidence="2" id="KW-1185">Reference proteome</keyword>
<evidence type="ECO:0000313" key="2">
    <source>
        <dbReference type="Proteomes" id="UP000182235"/>
    </source>
</evidence>
<dbReference type="VEuPathDB" id="FungiDB:AJ78_02967"/>
<sequence>MDIKPSKVVIDTDGNAVLIDISGVGGITHGWRAPEVRDEILPSKLPYEVRQSNDAWVYGKLLLKPVLHAENCPLVRMLKRIAGCLMTENMHARMTMFEAIPKLECAGNVHGMYMQVETRRS</sequence>